<organism evidence="6 7">
    <name type="scientific">Wolbachia pipientis</name>
    <dbReference type="NCBI Taxonomy" id="955"/>
    <lineage>
        <taxon>Bacteria</taxon>
        <taxon>Pseudomonadati</taxon>
        <taxon>Pseudomonadota</taxon>
        <taxon>Alphaproteobacteria</taxon>
        <taxon>Rickettsiales</taxon>
        <taxon>Anaplasmataceae</taxon>
        <taxon>Wolbachieae</taxon>
        <taxon>Wolbachia</taxon>
    </lineage>
</organism>
<dbReference type="InterPro" id="IPR002698">
    <property type="entry name" value="FTHF_cligase"/>
</dbReference>
<dbReference type="EC" id="6.3.3.2" evidence="5"/>
<dbReference type="GO" id="GO:0046872">
    <property type="term" value="F:metal ion binding"/>
    <property type="evidence" value="ECO:0007669"/>
    <property type="project" value="UniProtKB-KW"/>
</dbReference>
<sequence length="172" mass="20080">MDTTQRLKYEIREYYRDVRRNIIDCNHAAELLINAFNQILNYIQGKIVAAYVPIDGEINVIPLMHHLLNLGYTIAIPDQNRLLEFKEWNKVDKTIIVPDTIIVPIVAFDNCCNRLGFGSGWYDRVIEKLSKLFIGVAYEAQFSRYIPTETHDKQLDIIITEKCFRVCTKKIK</sequence>
<dbReference type="AlphaFoldDB" id="A0A1E7QKW6"/>
<evidence type="ECO:0000256" key="5">
    <source>
        <dbReference type="RuleBase" id="RU361279"/>
    </source>
</evidence>
<gene>
    <name evidence="6" type="ORF">BIY23_01395</name>
</gene>
<proteinExistence type="inferred from homology"/>
<dbReference type="GO" id="GO:0030272">
    <property type="term" value="F:5-formyltetrahydrofolate cyclo-ligase activity"/>
    <property type="evidence" value="ECO:0007669"/>
    <property type="project" value="UniProtKB-EC"/>
</dbReference>
<dbReference type="NCBIfam" id="TIGR02727">
    <property type="entry name" value="MTHFS_bact"/>
    <property type="match status" value="1"/>
</dbReference>
<keyword evidence="6" id="KW-0436">Ligase</keyword>
<evidence type="ECO:0000313" key="6">
    <source>
        <dbReference type="EMBL" id="OEY87121.1"/>
    </source>
</evidence>
<dbReference type="GO" id="GO:0035999">
    <property type="term" value="P:tetrahydrofolate interconversion"/>
    <property type="evidence" value="ECO:0007669"/>
    <property type="project" value="TreeGrafter"/>
</dbReference>
<comment type="cofactor">
    <cofactor evidence="5">
        <name>Mg(2+)</name>
        <dbReference type="ChEBI" id="CHEBI:18420"/>
    </cofactor>
</comment>
<evidence type="ECO:0000256" key="4">
    <source>
        <dbReference type="PIRSR" id="PIRSR006806-1"/>
    </source>
</evidence>
<feature type="binding site" evidence="4">
    <location>
        <begin position="8"/>
        <end position="12"/>
    </location>
    <ligand>
        <name>ATP</name>
        <dbReference type="ChEBI" id="CHEBI:30616"/>
    </ligand>
</feature>
<dbReference type="OrthoDB" id="9801938at2"/>
<dbReference type="InterPro" id="IPR024185">
    <property type="entry name" value="FTHF_cligase-like_sf"/>
</dbReference>
<feature type="binding site" evidence="4">
    <location>
        <position position="57"/>
    </location>
    <ligand>
        <name>substrate</name>
    </ligand>
</feature>
<keyword evidence="5" id="KW-0460">Magnesium</keyword>
<dbReference type="GO" id="GO:0009396">
    <property type="term" value="P:folic acid-containing compound biosynthetic process"/>
    <property type="evidence" value="ECO:0007669"/>
    <property type="project" value="TreeGrafter"/>
</dbReference>
<evidence type="ECO:0000256" key="3">
    <source>
        <dbReference type="ARBA" id="ARBA00022840"/>
    </source>
</evidence>
<accession>A0A1E7QKW6</accession>
<dbReference type="Gene3D" id="3.40.50.10420">
    <property type="entry name" value="NagB/RpiA/CoA transferase-like"/>
    <property type="match status" value="2"/>
</dbReference>
<dbReference type="Proteomes" id="UP000175679">
    <property type="component" value="Unassembled WGS sequence"/>
</dbReference>
<dbReference type="EMBL" id="MJMG01000001">
    <property type="protein sequence ID" value="OEY87121.1"/>
    <property type="molecule type" value="Genomic_DNA"/>
</dbReference>
<name>A0A1E7QKW6_WOLPI</name>
<keyword evidence="2 4" id="KW-0547">Nucleotide-binding</keyword>
<dbReference type="GO" id="GO:0005524">
    <property type="term" value="F:ATP binding"/>
    <property type="evidence" value="ECO:0007669"/>
    <property type="project" value="UniProtKB-KW"/>
</dbReference>
<dbReference type="PANTHER" id="PTHR23407:SF1">
    <property type="entry name" value="5-FORMYLTETRAHYDROFOLATE CYCLO-LIGASE"/>
    <property type="match status" value="1"/>
</dbReference>
<feature type="binding site" evidence="4">
    <location>
        <begin position="114"/>
        <end position="122"/>
    </location>
    <ligand>
        <name>ATP</name>
        <dbReference type="ChEBI" id="CHEBI:30616"/>
    </ligand>
</feature>
<evidence type="ECO:0000256" key="2">
    <source>
        <dbReference type="ARBA" id="ARBA00022741"/>
    </source>
</evidence>
<evidence type="ECO:0000256" key="1">
    <source>
        <dbReference type="ARBA" id="ARBA00010638"/>
    </source>
</evidence>
<comment type="caution">
    <text evidence="6">The sequence shown here is derived from an EMBL/GenBank/DDBJ whole genome shotgun (WGS) entry which is preliminary data.</text>
</comment>
<dbReference type="PIRSF" id="PIRSF006806">
    <property type="entry name" value="FTHF_cligase"/>
    <property type="match status" value="1"/>
</dbReference>
<dbReference type="InterPro" id="IPR037171">
    <property type="entry name" value="NagB/RpiA_transferase-like"/>
</dbReference>
<protein>
    <recommendedName>
        <fullName evidence="5">5-formyltetrahydrofolate cyclo-ligase</fullName>
        <ecNumber evidence="5">6.3.3.2</ecNumber>
    </recommendedName>
</protein>
<keyword evidence="5" id="KW-0479">Metal-binding</keyword>
<keyword evidence="7" id="KW-1185">Reference proteome</keyword>
<dbReference type="PANTHER" id="PTHR23407">
    <property type="entry name" value="ATPASE INHIBITOR/5-FORMYLTETRAHYDROFOLATE CYCLO-LIGASE"/>
    <property type="match status" value="1"/>
</dbReference>
<dbReference type="SUPFAM" id="SSF100950">
    <property type="entry name" value="NagB/RpiA/CoA transferase-like"/>
    <property type="match status" value="1"/>
</dbReference>
<comment type="catalytic activity">
    <reaction evidence="5">
        <text>(6S)-5-formyl-5,6,7,8-tetrahydrofolate + ATP = (6R)-5,10-methenyltetrahydrofolate + ADP + phosphate</text>
        <dbReference type="Rhea" id="RHEA:10488"/>
        <dbReference type="ChEBI" id="CHEBI:30616"/>
        <dbReference type="ChEBI" id="CHEBI:43474"/>
        <dbReference type="ChEBI" id="CHEBI:57455"/>
        <dbReference type="ChEBI" id="CHEBI:57457"/>
        <dbReference type="ChEBI" id="CHEBI:456216"/>
        <dbReference type="EC" id="6.3.3.2"/>
    </reaction>
</comment>
<dbReference type="RefSeq" id="WP_070064772.1">
    <property type="nucleotide sequence ID" value="NZ_MJMG01000001.1"/>
</dbReference>
<comment type="similarity">
    <text evidence="1 5">Belongs to the 5-formyltetrahydrofolate cyclo-ligase family.</text>
</comment>
<evidence type="ECO:0000313" key="7">
    <source>
        <dbReference type="Proteomes" id="UP000175679"/>
    </source>
</evidence>
<feature type="binding site" evidence="4">
    <location>
        <position position="52"/>
    </location>
    <ligand>
        <name>substrate</name>
    </ligand>
</feature>
<reference evidence="6 7" key="1">
    <citation type="submission" date="2016-09" db="EMBL/GenBank/DDBJ databases">
        <title>Genomic evidence for plant-parasitic nematodes as the earliest Wolbachia hosts.</title>
        <authorList>
            <person name="Brown A.M."/>
            <person name="Wasala S.K."/>
            <person name="Howe D.K."/>
            <person name="Peetz A.B."/>
            <person name="Zasada I.A."/>
            <person name="Denver D.R."/>
        </authorList>
    </citation>
    <scope>NUCLEOTIDE SEQUENCE [LARGE SCALE GENOMIC DNA]</scope>
    <source>
        <strain evidence="7">wPpe</strain>
    </source>
</reference>
<keyword evidence="3 4" id="KW-0067">ATP-binding</keyword>
<dbReference type="Pfam" id="PF01812">
    <property type="entry name" value="5-FTHF_cyc-lig"/>
    <property type="match status" value="1"/>
</dbReference>